<dbReference type="InterPro" id="IPR050823">
    <property type="entry name" value="Plant_Ser_Thr_Prot_Kinase"/>
</dbReference>
<accession>A0AAE0A8P4</accession>
<dbReference type="EMBL" id="JANJYJ010000006">
    <property type="protein sequence ID" value="KAK3205433.1"/>
    <property type="molecule type" value="Genomic_DNA"/>
</dbReference>
<gene>
    <name evidence="4" type="ORF">Dsin_019479</name>
</gene>
<evidence type="ECO:0000313" key="4">
    <source>
        <dbReference type="EMBL" id="KAK3205433.1"/>
    </source>
</evidence>
<name>A0AAE0A8P4_9ROSI</name>
<dbReference type="InterPro" id="IPR001245">
    <property type="entry name" value="Ser-Thr/Tyr_kinase_cat_dom"/>
</dbReference>
<evidence type="ECO:0000259" key="3">
    <source>
        <dbReference type="PROSITE" id="PS50011"/>
    </source>
</evidence>
<dbReference type="GO" id="GO:0005886">
    <property type="term" value="C:plasma membrane"/>
    <property type="evidence" value="ECO:0007669"/>
    <property type="project" value="UniProtKB-SubCell"/>
</dbReference>
<keyword evidence="2" id="KW-0472">Membrane</keyword>
<dbReference type="PROSITE" id="PS50011">
    <property type="entry name" value="PROTEIN_KINASE_DOM"/>
    <property type="match status" value="1"/>
</dbReference>
<dbReference type="AlphaFoldDB" id="A0AAE0A8P4"/>
<comment type="caution">
    <text evidence="4">The sequence shown here is derived from an EMBL/GenBank/DDBJ whole genome shotgun (WGS) entry which is preliminary data.</text>
</comment>
<keyword evidence="2" id="KW-1003">Cell membrane</keyword>
<reference evidence="4" key="1">
    <citation type="journal article" date="2023" name="Plant J.">
        <title>Genome sequences and population genomics provide insights into the demographic history, inbreeding, and mutation load of two 'living fossil' tree species of Dipteronia.</title>
        <authorList>
            <person name="Feng Y."/>
            <person name="Comes H.P."/>
            <person name="Chen J."/>
            <person name="Zhu S."/>
            <person name="Lu R."/>
            <person name="Zhang X."/>
            <person name="Li P."/>
            <person name="Qiu J."/>
            <person name="Olsen K.M."/>
            <person name="Qiu Y."/>
        </authorList>
    </citation>
    <scope>NUCLEOTIDE SEQUENCE</scope>
    <source>
        <strain evidence="4">NBL</strain>
    </source>
</reference>
<protein>
    <recommendedName>
        <fullName evidence="3">Protein kinase domain-containing protein</fullName>
    </recommendedName>
</protein>
<dbReference type="GO" id="GO:0004672">
    <property type="term" value="F:protein kinase activity"/>
    <property type="evidence" value="ECO:0007669"/>
    <property type="project" value="InterPro"/>
</dbReference>
<dbReference type="InterPro" id="IPR011009">
    <property type="entry name" value="Kinase-like_dom_sf"/>
</dbReference>
<proteinExistence type="predicted"/>
<dbReference type="Proteomes" id="UP001281410">
    <property type="component" value="Unassembled WGS sequence"/>
</dbReference>
<dbReference type="PANTHER" id="PTHR45621">
    <property type="entry name" value="OS01G0588500 PROTEIN-RELATED"/>
    <property type="match status" value="1"/>
</dbReference>
<comment type="subcellular location">
    <subcellularLocation>
        <location evidence="1">Cell membrane</location>
    </subcellularLocation>
</comment>
<organism evidence="4 5">
    <name type="scientific">Dipteronia sinensis</name>
    <dbReference type="NCBI Taxonomy" id="43782"/>
    <lineage>
        <taxon>Eukaryota</taxon>
        <taxon>Viridiplantae</taxon>
        <taxon>Streptophyta</taxon>
        <taxon>Embryophyta</taxon>
        <taxon>Tracheophyta</taxon>
        <taxon>Spermatophyta</taxon>
        <taxon>Magnoliopsida</taxon>
        <taxon>eudicotyledons</taxon>
        <taxon>Gunneridae</taxon>
        <taxon>Pentapetalae</taxon>
        <taxon>rosids</taxon>
        <taxon>malvids</taxon>
        <taxon>Sapindales</taxon>
        <taxon>Sapindaceae</taxon>
        <taxon>Hippocastanoideae</taxon>
        <taxon>Acereae</taxon>
        <taxon>Dipteronia</taxon>
    </lineage>
</organism>
<evidence type="ECO:0000313" key="5">
    <source>
        <dbReference type="Proteomes" id="UP001281410"/>
    </source>
</evidence>
<feature type="domain" description="Protein kinase" evidence="3">
    <location>
        <begin position="1"/>
        <end position="83"/>
    </location>
</feature>
<dbReference type="SUPFAM" id="SSF56112">
    <property type="entry name" value="Protein kinase-like (PK-like)"/>
    <property type="match status" value="1"/>
</dbReference>
<dbReference type="GO" id="GO:0005524">
    <property type="term" value="F:ATP binding"/>
    <property type="evidence" value="ECO:0007669"/>
    <property type="project" value="InterPro"/>
</dbReference>
<sequence length="83" mass="9767">MHMGEFGRVFKGWIDENSYKQVKAGIGMSVAIKKLKQDSQQRLKQCRAEVEFLGKFSHPNLVTLQRYYDKYNQFHLINGLMKN</sequence>
<evidence type="ECO:0000256" key="1">
    <source>
        <dbReference type="ARBA" id="ARBA00004236"/>
    </source>
</evidence>
<dbReference type="InterPro" id="IPR000719">
    <property type="entry name" value="Prot_kinase_dom"/>
</dbReference>
<keyword evidence="5" id="KW-1185">Reference proteome</keyword>
<evidence type="ECO:0000256" key="2">
    <source>
        <dbReference type="ARBA" id="ARBA00022475"/>
    </source>
</evidence>
<dbReference type="Gene3D" id="3.30.200.20">
    <property type="entry name" value="Phosphorylase Kinase, domain 1"/>
    <property type="match status" value="1"/>
</dbReference>
<dbReference type="Pfam" id="PF07714">
    <property type="entry name" value="PK_Tyr_Ser-Thr"/>
    <property type="match status" value="1"/>
</dbReference>